<dbReference type="GO" id="GO:0016020">
    <property type="term" value="C:membrane"/>
    <property type="evidence" value="ECO:0007669"/>
    <property type="project" value="TreeGrafter"/>
</dbReference>
<sequence>MPTSYSHADAVLEFLCDRRFHRQFKFSHEGKSHRATYADYGDPNSTSVVLFFGGLMGARYSYSPLDQLARQHNIRIIHPDKPGLGGSDPVPIEDRIPTHVAMIPQLLEHLGIRHVSLASHSFGTIYLLNILLLYPHLLQPKRPYVAFFAPWVHPSHSGVRHLQAAEMLPAGMIGQFSSLAKFVNGNILPLVGMSSGISSAVSNGIKGTLPQSVATEAQTLAAAPGVDRQGNDSGSNGINMIDKKIVEELRNLIPTFLFAEGVDGAGQDTQLCLRKPRSVPWSTSLRPWDDVDDVVRQLRHIVSTDGADNAEQRVWLLNTFHAESDSMVGRKGQVWFDSCWESNETATSSLYHVMKYGSEVVPGSDHDFLLDPAFGASEAWLKRVSEAFRGGH</sequence>
<dbReference type="AlphaFoldDB" id="A0A1Y2M8W5"/>
<organism evidence="2 3">
    <name type="scientific">Epicoccum nigrum</name>
    <name type="common">Soil fungus</name>
    <name type="synonym">Epicoccum purpurascens</name>
    <dbReference type="NCBI Taxonomy" id="105696"/>
    <lineage>
        <taxon>Eukaryota</taxon>
        <taxon>Fungi</taxon>
        <taxon>Dikarya</taxon>
        <taxon>Ascomycota</taxon>
        <taxon>Pezizomycotina</taxon>
        <taxon>Dothideomycetes</taxon>
        <taxon>Pleosporomycetidae</taxon>
        <taxon>Pleosporales</taxon>
        <taxon>Pleosporineae</taxon>
        <taxon>Didymellaceae</taxon>
        <taxon>Epicoccum</taxon>
    </lineage>
</organism>
<gene>
    <name evidence="2" type="ORF">B5807_03304</name>
</gene>
<dbReference type="Pfam" id="PF00561">
    <property type="entry name" value="Abhydrolase_1"/>
    <property type="match status" value="1"/>
</dbReference>
<dbReference type="Gene3D" id="3.40.50.1820">
    <property type="entry name" value="alpha/beta hydrolase"/>
    <property type="match status" value="1"/>
</dbReference>
<keyword evidence="3" id="KW-1185">Reference proteome</keyword>
<dbReference type="Proteomes" id="UP000193240">
    <property type="component" value="Unassembled WGS sequence"/>
</dbReference>
<dbReference type="PANTHER" id="PTHR43798">
    <property type="entry name" value="MONOACYLGLYCEROL LIPASE"/>
    <property type="match status" value="1"/>
</dbReference>
<evidence type="ECO:0000313" key="3">
    <source>
        <dbReference type="Proteomes" id="UP000193240"/>
    </source>
</evidence>
<dbReference type="PANTHER" id="PTHR43798:SF33">
    <property type="entry name" value="HYDROLASE, PUTATIVE (AFU_ORTHOLOGUE AFUA_2G14860)-RELATED"/>
    <property type="match status" value="1"/>
</dbReference>
<protein>
    <recommendedName>
        <fullName evidence="1">AB hydrolase-1 domain-containing protein</fullName>
    </recommendedName>
</protein>
<dbReference type="OMA" id="KKADHNT"/>
<dbReference type="EMBL" id="KZ107840">
    <property type="protein sequence ID" value="OSS51668.1"/>
    <property type="molecule type" value="Genomic_DNA"/>
</dbReference>
<proteinExistence type="predicted"/>
<evidence type="ECO:0000259" key="1">
    <source>
        <dbReference type="Pfam" id="PF00561"/>
    </source>
</evidence>
<dbReference type="InterPro" id="IPR000073">
    <property type="entry name" value="AB_hydrolase_1"/>
</dbReference>
<dbReference type="InParanoid" id="A0A1Y2M8W5"/>
<dbReference type="InterPro" id="IPR029058">
    <property type="entry name" value="AB_hydrolase_fold"/>
</dbReference>
<name>A0A1Y2M8W5_EPING</name>
<dbReference type="InterPro" id="IPR050266">
    <property type="entry name" value="AB_hydrolase_sf"/>
</dbReference>
<dbReference type="STRING" id="105696.A0A1Y2M8W5"/>
<reference evidence="2 3" key="1">
    <citation type="journal article" date="2017" name="Genome Announc.">
        <title>Genome sequence of the saprophytic ascomycete Epicoccum nigrum ICMP 19927 strain isolated from New Zealand.</title>
        <authorList>
            <person name="Fokin M."/>
            <person name="Fleetwood D."/>
            <person name="Weir B.S."/>
            <person name="Villas-Boas S.G."/>
        </authorList>
    </citation>
    <scope>NUCLEOTIDE SEQUENCE [LARGE SCALE GENOMIC DNA]</scope>
    <source>
        <strain evidence="2 3">ICMP 19927</strain>
    </source>
</reference>
<dbReference type="SUPFAM" id="SSF53474">
    <property type="entry name" value="alpha/beta-Hydrolases"/>
    <property type="match status" value="1"/>
</dbReference>
<evidence type="ECO:0000313" key="2">
    <source>
        <dbReference type="EMBL" id="OSS51668.1"/>
    </source>
</evidence>
<accession>A0A1Y2M8W5</accession>
<feature type="domain" description="AB hydrolase-1" evidence="1">
    <location>
        <begin position="48"/>
        <end position="137"/>
    </location>
</feature>